<accession>A0A2S6BXH3</accession>
<proteinExistence type="predicted"/>
<name>A0A2S6BXH3_9PEZI</name>
<sequence length="375" mass="42028">MAPAPPPETAAGRSPGLAAQRPLQTAIELQDHCHNLAEALRSSERQRSNIETQAQQTQYGYKIKLQTARERLSQAYVDNKALLGQVEAWEKTCVTLREDRGKWLQMYQRTQSYLDEVLSLINATYNTEPPPSYNDFDNDQPHISTGDTCSSIQTDIRTNYMQALANANVAGDLSSLRAFRILAHQCSSVQQSGDFDALVVGTSLLCDISFALLSANSSRDVFWHDDRDAMLVSWRQIDETLLLIMERYLRPHPRDQPRAGPCCGQWANGFCGKSTACETSWKIWALKYSVSSITSLRALAAARFSPELGNEFLEKSRRRAQKALVRERMKLSPMNRMLSEFRVARDMASLGTAVIESTRGAWGVLKSSMEHAKSS</sequence>
<keyword evidence="2" id="KW-1185">Reference proteome</keyword>
<organism evidence="1 2">
    <name type="scientific">Cercospora berteroae</name>
    <dbReference type="NCBI Taxonomy" id="357750"/>
    <lineage>
        <taxon>Eukaryota</taxon>
        <taxon>Fungi</taxon>
        <taxon>Dikarya</taxon>
        <taxon>Ascomycota</taxon>
        <taxon>Pezizomycotina</taxon>
        <taxon>Dothideomycetes</taxon>
        <taxon>Dothideomycetidae</taxon>
        <taxon>Mycosphaerellales</taxon>
        <taxon>Mycosphaerellaceae</taxon>
        <taxon>Cercospora</taxon>
    </lineage>
</organism>
<dbReference type="Proteomes" id="UP000237631">
    <property type="component" value="Unassembled WGS sequence"/>
</dbReference>
<dbReference type="AlphaFoldDB" id="A0A2S6BXH3"/>
<evidence type="ECO:0000313" key="1">
    <source>
        <dbReference type="EMBL" id="PPJ52151.1"/>
    </source>
</evidence>
<evidence type="ECO:0000313" key="2">
    <source>
        <dbReference type="Proteomes" id="UP000237631"/>
    </source>
</evidence>
<protein>
    <submittedName>
        <fullName evidence="1">Uncharacterized protein</fullName>
    </submittedName>
</protein>
<gene>
    <name evidence="1" type="ORF">CBER1_10985</name>
</gene>
<comment type="caution">
    <text evidence="1">The sequence shown here is derived from an EMBL/GenBank/DDBJ whole genome shotgun (WGS) entry which is preliminary data.</text>
</comment>
<dbReference type="EMBL" id="PNEN01001717">
    <property type="protein sequence ID" value="PPJ52151.1"/>
    <property type="molecule type" value="Genomic_DNA"/>
</dbReference>
<reference evidence="2" key="1">
    <citation type="journal article" date="2017" name="bioRxiv">
        <title>Conservation of a gene cluster reveals novel cercosporin biosynthetic mechanisms and extends production to the genus Colletotrichum.</title>
        <authorList>
            <person name="de Jonge R."/>
            <person name="Ebert M.K."/>
            <person name="Huitt-Roehl C.R."/>
            <person name="Pal P."/>
            <person name="Suttle J.C."/>
            <person name="Spanner R.E."/>
            <person name="Neubauer J.D."/>
            <person name="Jurick W.M.II."/>
            <person name="Stott K.A."/>
            <person name="Secor G.A."/>
            <person name="Thomma B.P.H.J."/>
            <person name="Van de Peer Y."/>
            <person name="Townsend C.A."/>
            <person name="Bolton M.D."/>
        </authorList>
    </citation>
    <scope>NUCLEOTIDE SEQUENCE [LARGE SCALE GENOMIC DNA]</scope>
    <source>
        <strain evidence="2">CBS538.71</strain>
    </source>
</reference>